<comment type="caution">
    <text evidence="1">The sequence shown here is derived from an EMBL/GenBank/DDBJ whole genome shotgun (WGS) entry which is preliminary data.</text>
</comment>
<gene>
    <name evidence="1" type="ORF">EYZ11_013547</name>
</gene>
<accession>A0A4S3IZJ8</accession>
<dbReference type="Proteomes" id="UP000308092">
    <property type="component" value="Unassembled WGS sequence"/>
</dbReference>
<proteinExistence type="predicted"/>
<reference evidence="1 2" key="1">
    <citation type="submission" date="2019-03" db="EMBL/GenBank/DDBJ databases">
        <title>The genome sequence of a newly discovered highly antifungal drug resistant Aspergillus species, Aspergillus tanneri NIH 1004.</title>
        <authorList>
            <person name="Mounaud S."/>
            <person name="Singh I."/>
            <person name="Joardar V."/>
            <person name="Pakala S."/>
            <person name="Pakala S."/>
            <person name="Venepally P."/>
            <person name="Hoover J."/>
            <person name="Nierman W."/>
            <person name="Chung J."/>
            <person name="Losada L."/>
        </authorList>
    </citation>
    <scope>NUCLEOTIDE SEQUENCE [LARGE SCALE GENOMIC DNA]</scope>
    <source>
        <strain evidence="1 2">NIH1004</strain>
    </source>
</reference>
<keyword evidence="2" id="KW-1185">Reference proteome</keyword>
<evidence type="ECO:0000313" key="2">
    <source>
        <dbReference type="Proteomes" id="UP000308092"/>
    </source>
</evidence>
<dbReference type="VEuPathDB" id="FungiDB:EYZ11_013547"/>
<dbReference type="AlphaFoldDB" id="A0A4S3IZJ8"/>
<dbReference type="EMBL" id="SOSA01001628">
    <property type="protein sequence ID" value="THC87007.1"/>
    <property type="molecule type" value="Genomic_DNA"/>
</dbReference>
<organism evidence="1 2">
    <name type="scientific">Aspergillus tanneri</name>
    <dbReference type="NCBI Taxonomy" id="1220188"/>
    <lineage>
        <taxon>Eukaryota</taxon>
        <taxon>Fungi</taxon>
        <taxon>Dikarya</taxon>
        <taxon>Ascomycota</taxon>
        <taxon>Pezizomycotina</taxon>
        <taxon>Eurotiomycetes</taxon>
        <taxon>Eurotiomycetidae</taxon>
        <taxon>Eurotiales</taxon>
        <taxon>Aspergillaceae</taxon>
        <taxon>Aspergillus</taxon>
        <taxon>Aspergillus subgen. Circumdati</taxon>
    </lineage>
</organism>
<sequence length="61" mass="6884">MRSYENENPQDLDDFDRIAEDLGKFARPASQDDLVVSSPTAKTLAEAFIYGNRYPINSSDE</sequence>
<evidence type="ECO:0000313" key="1">
    <source>
        <dbReference type="EMBL" id="THC87007.1"/>
    </source>
</evidence>
<protein>
    <submittedName>
        <fullName evidence="1">Uncharacterized protein</fullName>
    </submittedName>
</protein>
<name>A0A4S3IZJ8_9EURO</name>